<feature type="transmembrane region" description="Helical" evidence="6">
    <location>
        <begin position="397"/>
        <end position="417"/>
    </location>
</feature>
<dbReference type="InterPro" id="IPR036259">
    <property type="entry name" value="MFS_trans_sf"/>
</dbReference>
<evidence type="ECO:0000256" key="3">
    <source>
        <dbReference type="ARBA" id="ARBA00022692"/>
    </source>
</evidence>
<keyword evidence="4 6" id="KW-1133">Transmembrane helix</keyword>
<keyword evidence="3 6" id="KW-0812">Transmembrane</keyword>
<dbReference type="PROSITE" id="PS50850">
    <property type="entry name" value="MFS"/>
    <property type="match status" value="1"/>
</dbReference>
<feature type="transmembrane region" description="Helical" evidence="6">
    <location>
        <begin position="140"/>
        <end position="162"/>
    </location>
</feature>
<dbReference type="PANTHER" id="PTHR43791">
    <property type="entry name" value="PERMEASE-RELATED"/>
    <property type="match status" value="1"/>
</dbReference>
<keyword evidence="9" id="KW-1185">Reference proteome</keyword>
<dbReference type="InterPro" id="IPR011701">
    <property type="entry name" value="MFS"/>
</dbReference>
<feature type="transmembrane region" description="Helical" evidence="6">
    <location>
        <begin position="278"/>
        <end position="296"/>
    </location>
</feature>
<keyword evidence="5 6" id="KW-0472">Membrane</keyword>
<accession>A0ABU0FI19</accession>
<gene>
    <name evidence="8" type="ORF">J3R73_004012</name>
</gene>
<comment type="caution">
    <text evidence="8">The sequence shown here is derived from an EMBL/GenBank/DDBJ whole genome shotgun (WGS) entry which is preliminary data.</text>
</comment>
<evidence type="ECO:0000256" key="6">
    <source>
        <dbReference type="SAM" id="Phobius"/>
    </source>
</evidence>
<evidence type="ECO:0000256" key="2">
    <source>
        <dbReference type="ARBA" id="ARBA00022448"/>
    </source>
</evidence>
<evidence type="ECO:0000259" key="7">
    <source>
        <dbReference type="PROSITE" id="PS50850"/>
    </source>
</evidence>
<dbReference type="Proteomes" id="UP001237448">
    <property type="component" value="Unassembled WGS sequence"/>
</dbReference>
<feature type="transmembrane region" description="Helical" evidence="6">
    <location>
        <begin position="78"/>
        <end position="99"/>
    </location>
</feature>
<proteinExistence type="predicted"/>
<name>A0ABU0FI19_9HYPH</name>
<dbReference type="InterPro" id="IPR020846">
    <property type="entry name" value="MFS_dom"/>
</dbReference>
<feature type="transmembrane region" description="Helical" evidence="6">
    <location>
        <begin position="111"/>
        <end position="133"/>
    </location>
</feature>
<evidence type="ECO:0000256" key="5">
    <source>
        <dbReference type="ARBA" id="ARBA00023136"/>
    </source>
</evidence>
<evidence type="ECO:0000313" key="9">
    <source>
        <dbReference type="Proteomes" id="UP001237448"/>
    </source>
</evidence>
<dbReference type="Gene3D" id="1.20.1250.20">
    <property type="entry name" value="MFS general substrate transporter like domains"/>
    <property type="match status" value="2"/>
</dbReference>
<protein>
    <submittedName>
        <fullName evidence="8">D-galactonate transporter</fullName>
    </submittedName>
</protein>
<organism evidence="8 9">
    <name type="scientific">Labrys monachus</name>
    <dbReference type="NCBI Taxonomy" id="217067"/>
    <lineage>
        <taxon>Bacteria</taxon>
        <taxon>Pseudomonadati</taxon>
        <taxon>Pseudomonadota</taxon>
        <taxon>Alphaproteobacteria</taxon>
        <taxon>Hyphomicrobiales</taxon>
        <taxon>Xanthobacteraceae</taxon>
        <taxon>Labrys</taxon>
    </lineage>
</organism>
<feature type="transmembrane region" description="Helical" evidence="6">
    <location>
        <begin position="12"/>
        <end position="29"/>
    </location>
</feature>
<evidence type="ECO:0000313" key="8">
    <source>
        <dbReference type="EMBL" id="MDQ0394220.1"/>
    </source>
</evidence>
<keyword evidence="2" id="KW-0813">Transport</keyword>
<feature type="transmembrane region" description="Helical" evidence="6">
    <location>
        <begin position="174"/>
        <end position="196"/>
    </location>
</feature>
<dbReference type="SUPFAM" id="SSF103473">
    <property type="entry name" value="MFS general substrate transporter"/>
    <property type="match status" value="1"/>
</dbReference>
<sequence length="430" mass="47000">MAEIERRTMDKVTWRLVPFLMLCYFIAYLDRVNIGFAGASMSKDLGLPAAAFGGAAGIFFIAYFFFEVPSNLALDRYGARLWIARIMLTWGLVAGAQAFVVGEFSLNMIRLLLGVAEAGFFPGIIFFITLWFPAAYRARIIGWFMFAIPISTVIGAPISGFILNLDGLGGLHGWQWMFLIEAVPAVLMTLVVLYYLTDRPKEAHWLQPQEAQWLQDRLDAERANRERHGSMSWLRSMTDPRVIALGFVYMGCNIPQYGLSFFLPQIIKGFGGLNNVEIGFITALPYIVGAIGMIFWGRHSDQTAERKWHTVAALGIIVVGLGLAAVSSAPLLKMIFLCVAGFGFFAVLPVFWTLPTTFLSGTGAAAGIAAVNSIGNLGGYFGPKVFGWLQDSTHNDFAGLMFLAGCAIIGAVIVLVLGHNPAVERPAVTT</sequence>
<dbReference type="Pfam" id="PF07690">
    <property type="entry name" value="MFS_1"/>
    <property type="match status" value="1"/>
</dbReference>
<feature type="transmembrane region" description="Helical" evidence="6">
    <location>
        <begin position="242"/>
        <end position="266"/>
    </location>
</feature>
<feature type="transmembrane region" description="Helical" evidence="6">
    <location>
        <begin position="49"/>
        <end position="66"/>
    </location>
</feature>
<evidence type="ECO:0000256" key="1">
    <source>
        <dbReference type="ARBA" id="ARBA00004141"/>
    </source>
</evidence>
<dbReference type="PANTHER" id="PTHR43791:SF36">
    <property type="entry name" value="TRANSPORTER, PUTATIVE (AFU_ORTHOLOGUE AFUA_6G08340)-RELATED"/>
    <property type="match status" value="1"/>
</dbReference>
<dbReference type="RefSeq" id="WP_307430841.1">
    <property type="nucleotide sequence ID" value="NZ_JAUSVK010000001.1"/>
</dbReference>
<comment type="subcellular location">
    <subcellularLocation>
        <location evidence="1">Membrane</location>
        <topology evidence="1">Multi-pass membrane protein</topology>
    </subcellularLocation>
</comment>
<dbReference type="CDD" id="cd17319">
    <property type="entry name" value="MFS_ExuT_GudP_like"/>
    <property type="match status" value="1"/>
</dbReference>
<feature type="transmembrane region" description="Helical" evidence="6">
    <location>
        <begin position="332"/>
        <end position="351"/>
    </location>
</feature>
<dbReference type="EMBL" id="JAUSVK010000001">
    <property type="protein sequence ID" value="MDQ0394220.1"/>
    <property type="molecule type" value="Genomic_DNA"/>
</dbReference>
<reference evidence="8 9" key="1">
    <citation type="submission" date="2023-07" db="EMBL/GenBank/DDBJ databases">
        <title>Genomic Encyclopedia of Type Strains, Phase IV (KMG-IV): sequencing the most valuable type-strain genomes for metagenomic binning, comparative biology and taxonomic classification.</title>
        <authorList>
            <person name="Goeker M."/>
        </authorList>
    </citation>
    <scope>NUCLEOTIDE SEQUENCE [LARGE SCALE GENOMIC DNA]</scope>
    <source>
        <strain evidence="8 9">DSM 5896</strain>
    </source>
</reference>
<feature type="transmembrane region" description="Helical" evidence="6">
    <location>
        <begin position="358"/>
        <end position="377"/>
    </location>
</feature>
<feature type="domain" description="Major facilitator superfamily (MFS) profile" evidence="7">
    <location>
        <begin position="16"/>
        <end position="422"/>
    </location>
</feature>
<feature type="transmembrane region" description="Helical" evidence="6">
    <location>
        <begin position="308"/>
        <end position="326"/>
    </location>
</feature>
<evidence type="ECO:0000256" key="4">
    <source>
        <dbReference type="ARBA" id="ARBA00022989"/>
    </source>
</evidence>